<protein>
    <submittedName>
        <fullName evidence="1">Uncharacterized protein</fullName>
    </submittedName>
</protein>
<evidence type="ECO:0000313" key="2">
    <source>
        <dbReference type="Proteomes" id="UP000008148"/>
    </source>
</evidence>
<dbReference type="HOGENOM" id="CLU_3181789_0_0_6"/>
<dbReference type="KEGG" id="cko:CKO_02068"/>
<evidence type="ECO:0000313" key="1">
    <source>
        <dbReference type="EMBL" id="ABV13193.1"/>
    </source>
</evidence>
<keyword evidence="2" id="KW-1185">Reference proteome</keyword>
<reference evidence="1 2" key="1">
    <citation type="submission" date="2007-08" db="EMBL/GenBank/DDBJ databases">
        <authorList>
            <consortium name="The Citrobacter koseri Genome Sequencing Project"/>
            <person name="McClelland M."/>
            <person name="Sanderson E.K."/>
            <person name="Porwollik S."/>
            <person name="Spieth J."/>
            <person name="Clifton W.S."/>
            <person name="Latreille P."/>
            <person name="Courtney L."/>
            <person name="Wang C."/>
            <person name="Pepin K."/>
            <person name="Bhonagiri V."/>
            <person name="Nash W."/>
            <person name="Johnson M."/>
            <person name="Thiruvilangam P."/>
            <person name="Wilson R."/>
        </authorList>
    </citation>
    <scope>NUCLEOTIDE SEQUENCE [LARGE SCALE GENOMIC DNA]</scope>
    <source>
        <strain evidence="2">ATCC BAA-895 / CDC 4225-83 / SGSC4696</strain>
    </source>
</reference>
<gene>
    <name evidence="1" type="ordered locus">CKO_02068</name>
</gene>
<dbReference type="EMBL" id="CP000822">
    <property type="protein sequence ID" value="ABV13193.1"/>
    <property type="molecule type" value="Genomic_DNA"/>
</dbReference>
<organism evidence="1 2">
    <name type="scientific">Citrobacter koseri (strain ATCC BAA-895 / CDC 4225-83 / SGSC4696)</name>
    <dbReference type="NCBI Taxonomy" id="290338"/>
    <lineage>
        <taxon>Bacteria</taxon>
        <taxon>Pseudomonadati</taxon>
        <taxon>Pseudomonadota</taxon>
        <taxon>Gammaproteobacteria</taxon>
        <taxon>Enterobacterales</taxon>
        <taxon>Enterobacteriaceae</taxon>
        <taxon>Citrobacter</taxon>
    </lineage>
</organism>
<sequence length="46" mass="5141">MEKAARFNRCGQQLPCDVNVSFLPYRGDKNKGVGSVPTPVYYFMGV</sequence>
<dbReference type="AlphaFoldDB" id="A8AI80"/>
<accession>A8AI80</accession>
<name>A8AI80_CITK8</name>
<proteinExistence type="predicted"/>
<dbReference type="Proteomes" id="UP000008148">
    <property type="component" value="Chromosome"/>
</dbReference>